<evidence type="ECO:0000259" key="7">
    <source>
        <dbReference type="Pfam" id="PF07980"/>
    </source>
</evidence>
<feature type="signal peptide" evidence="6">
    <location>
        <begin position="1"/>
        <end position="25"/>
    </location>
</feature>
<comment type="subcellular location">
    <subcellularLocation>
        <location evidence="1">Cell outer membrane</location>
    </subcellularLocation>
</comment>
<evidence type="ECO:0000256" key="1">
    <source>
        <dbReference type="ARBA" id="ARBA00004442"/>
    </source>
</evidence>
<gene>
    <name evidence="9" type="ORF">GCM10023091_26530</name>
</gene>
<dbReference type="InterPro" id="IPR011990">
    <property type="entry name" value="TPR-like_helical_dom_sf"/>
</dbReference>
<keyword evidence="10" id="KW-1185">Reference proteome</keyword>
<name>A0ABP8LZS4_9BACT</name>
<evidence type="ECO:0000313" key="9">
    <source>
        <dbReference type="EMBL" id="GAA4441366.1"/>
    </source>
</evidence>
<dbReference type="RefSeq" id="WP_345029897.1">
    <property type="nucleotide sequence ID" value="NZ_BAABEY010000025.1"/>
</dbReference>
<feature type="domain" description="RagB/SusD" evidence="7">
    <location>
        <begin position="315"/>
        <end position="589"/>
    </location>
</feature>
<evidence type="ECO:0000256" key="6">
    <source>
        <dbReference type="SAM" id="SignalP"/>
    </source>
</evidence>
<keyword evidence="5" id="KW-0998">Cell outer membrane</keyword>
<sequence length="591" mass="66468">MKFSKYKMCCYAALLAGMLVSCNEAMELPSDGRISMKDVFSDYNRIRGWVSSCYGYVPAPYMDRASFTDEAQDSDDNTAGSDYAAWYGGNVTAFNYAQISQDGSPWSGLYAGIRKCNIFLAEIPTATAYATEAEKKSWTAQVHALRALYYLQLIKRYGGVPVFDKPFELNTDFAAVKRATFSEVVKFILEDCDKALSFESGRDGFSWDVYENQFGIMTRAAAYAIKSEAITYAVSPLWSDGTFTMEQATQINAEALGQCLANDYRLFAIEPAANAAHNAYGLYFFTNSNDQRTNDKETILQVGSQMRVWQWAGLPSNTGMNRAGPTPTQDLVDAYEMANGQPPILGYSDANRTVPIVNTASGYDEKDPYTGRDPRFYASIYYNGSVRFLNQPNGQKVETFVGGREEISSSNPKNTRTGYYLRKFNNWQSGQNNEGDGAIRLFRLAELYLNFAETAYQSAGPDIAVSATGFSMTARQAVNAVRARAKMPALPAGLSKEAFEKRYRNERRIELAFETHRYFDVRRWKILNQTDEFVTGMRITKQGNNLTYTRFKFANRDCSSDRFLLYPIDPLEVNKMLSLTGANWQNPGWIE</sequence>
<evidence type="ECO:0000313" key="10">
    <source>
        <dbReference type="Proteomes" id="UP001501508"/>
    </source>
</evidence>
<dbReference type="Pfam" id="PF07980">
    <property type="entry name" value="SusD_RagB"/>
    <property type="match status" value="1"/>
</dbReference>
<dbReference type="InterPro" id="IPR033985">
    <property type="entry name" value="SusD-like_N"/>
</dbReference>
<dbReference type="Gene3D" id="1.25.40.390">
    <property type="match status" value="1"/>
</dbReference>
<dbReference type="Proteomes" id="UP001501508">
    <property type="component" value="Unassembled WGS sequence"/>
</dbReference>
<dbReference type="SUPFAM" id="SSF48452">
    <property type="entry name" value="TPR-like"/>
    <property type="match status" value="1"/>
</dbReference>
<keyword evidence="4" id="KW-0472">Membrane</keyword>
<dbReference type="EMBL" id="BAABEY010000025">
    <property type="protein sequence ID" value="GAA4441366.1"/>
    <property type="molecule type" value="Genomic_DNA"/>
</dbReference>
<organism evidence="9 10">
    <name type="scientific">Ravibacter arvi</name>
    <dbReference type="NCBI Taxonomy" id="2051041"/>
    <lineage>
        <taxon>Bacteria</taxon>
        <taxon>Pseudomonadati</taxon>
        <taxon>Bacteroidota</taxon>
        <taxon>Cytophagia</taxon>
        <taxon>Cytophagales</taxon>
        <taxon>Spirosomataceae</taxon>
        <taxon>Ravibacter</taxon>
    </lineage>
</organism>
<reference evidence="10" key="1">
    <citation type="journal article" date="2019" name="Int. J. Syst. Evol. Microbiol.">
        <title>The Global Catalogue of Microorganisms (GCM) 10K type strain sequencing project: providing services to taxonomists for standard genome sequencing and annotation.</title>
        <authorList>
            <consortium name="The Broad Institute Genomics Platform"/>
            <consortium name="The Broad Institute Genome Sequencing Center for Infectious Disease"/>
            <person name="Wu L."/>
            <person name="Ma J."/>
        </authorList>
    </citation>
    <scope>NUCLEOTIDE SEQUENCE [LARGE SCALE GENOMIC DNA]</scope>
    <source>
        <strain evidence="10">JCM 31920</strain>
    </source>
</reference>
<evidence type="ECO:0000256" key="2">
    <source>
        <dbReference type="ARBA" id="ARBA00006275"/>
    </source>
</evidence>
<evidence type="ECO:0000256" key="5">
    <source>
        <dbReference type="ARBA" id="ARBA00023237"/>
    </source>
</evidence>
<feature type="domain" description="SusD-like N-terminal" evidence="8">
    <location>
        <begin position="77"/>
        <end position="225"/>
    </location>
</feature>
<proteinExistence type="inferred from homology"/>
<comment type="caution">
    <text evidence="9">The sequence shown here is derived from an EMBL/GenBank/DDBJ whole genome shotgun (WGS) entry which is preliminary data.</text>
</comment>
<evidence type="ECO:0000256" key="3">
    <source>
        <dbReference type="ARBA" id="ARBA00022729"/>
    </source>
</evidence>
<dbReference type="Pfam" id="PF14322">
    <property type="entry name" value="SusD-like_3"/>
    <property type="match status" value="1"/>
</dbReference>
<keyword evidence="3 6" id="KW-0732">Signal</keyword>
<comment type="similarity">
    <text evidence="2">Belongs to the SusD family.</text>
</comment>
<feature type="chain" id="PRO_5045825342" evidence="6">
    <location>
        <begin position="26"/>
        <end position="591"/>
    </location>
</feature>
<dbReference type="PROSITE" id="PS51257">
    <property type="entry name" value="PROKAR_LIPOPROTEIN"/>
    <property type="match status" value="1"/>
</dbReference>
<accession>A0ABP8LZS4</accession>
<evidence type="ECO:0000256" key="4">
    <source>
        <dbReference type="ARBA" id="ARBA00023136"/>
    </source>
</evidence>
<protein>
    <submittedName>
        <fullName evidence="9">RagB/SusD family nutrient uptake outer membrane protein</fullName>
    </submittedName>
</protein>
<dbReference type="InterPro" id="IPR012944">
    <property type="entry name" value="SusD_RagB_dom"/>
</dbReference>
<evidence type="ECO:0000259" key="8">
    <source>
        <dbReference type="Pfam" id="PF14322"/>
    </source>
</evidence>